<gene>
    <name evidence="3" type="ORF">Q4535_04695</name>
</gene>
<evidence type="ECO:0000313" key="4">
    <source>
        <dbReference type="Proteomes" id="UP001170481"/>
    </source>
</evidence>
<dbReference type="SUPFAM" id="SSF55347">
    <property type="entry name" value="Glyceraldehyde-3-phosphate dehydrogenase-like, C-terminal domain"/>
    <property type="match status" value="1"/>
</dbReference>
<organism evidence="3 4">
    <name type="scientific">Cobetia amphilecti</name>
    <dbReference type="NCBI Taxonomy" id="1055104"/>
    <lineage>
        <taxon>Bacteria</taxon>
        <taxon>Pseudomonadati</taxon>
        <taxon>Pseudomonadota</taxon>
        <taxon>Gammaproteobacteria</taxon>
        <taxon>Oceanospirillales</taxon>
        <taxon>Halomonadaceae</taxon>
        <taxon>Cobetia</taxon>
    </lineage>
</organism>
<dbReference type="InterPro" id="IPR000683">
    <property type="entry name" value="Gfo/Idh/MocA-like_OxRdtase_N"/>
</dbReference>
<dbReference type="PANTHER" id="PTHR43708:SF3">
    <property type="entry name" value="OXIDOREDUCTASE"/>
    <property type="match status" value="1"/>
</dbReference>
<dbReference type="RefSeq" id="WP_054555846.1">
    <property type="nucleotide sequence ID" value="NZ_CANLSP010000001.1"/>
</dbReference>
<evidence type="ECO:0000313" key="3">
    <source>
        <dbReference type="EMBL" id="MDO6671412.1"/>
    </source>
</evidence>
<name>A0AAP4TXQ2_9GAMM</name>
<accession>A0AAP4TXQ2</accession>
<dbReference type="InterPro" id="IPR004104">
    <property type="entry name" value="Gfo/Idh/MocA-like_OxRdtase_C"/>
</dbReference>
<sequence>MFNEEHNIAPLRWAMVGGGRGSEIGHAHRAAAHRDNLFQLVAGAFDLDAERGREFGTNLGLDPERCYPDYASLFEAEAAREDGIQAVSIATPNSTHHAISLAALKAGLHVICEKPVTFTVAEAEELKAEAQARGLVFGVMYGYSGYQMLHQARAMVQSGELGQIRMVNMQFAHGFHSQPVEQVSSGAKWRTSPAVSGPTYVLGDLGTHIFYAGQFITGLKVERLMCHRQSFVASRAPLEDNAQVLLQYQNGAVGSLWASAVNAGSMHQQKIRVVGEKASIEWWDEYPNQLRLEVQGEPARILERGMGYLAEGDSAVNSNRIGGGHAEGFFESWANVYHRYALAMQGAEARRDGRSTQHLGLSEQELESLWFPNIDAGIEGVRLLECCVESSDNENRWVAF</sequence>
<dbReference type="Gene3D" id="3.40.50.720">
    <property type="entry name" value="NAD(P)-binding Rossmann-like Domain"/>
    <property type="match status" value="1"/>
</dbReference>
<proteinExistence type="predicted"/>
<dbReference type="AlphaFoldDB" id="A0AAP4TXQ2"/>
<reference evidence="3" key="1">
    <citation type="submission" date="2023-07" db="EMBL/GenBank/DDBJ databases">
        <title>Genome content predicts the carbon catabolic preferences of heterotrophic bacteria.</title>
        <authorList>
            <person name="Gralka M."/>
        </authorList>
    </citation>
    <scope>NUCLEOTIDE SEQUENCE</scope>
    <source>
        <strain evidence="3">C2R13</strain>
    </source>
</reference>
<protein>
    <submittedName>
        <fullName evidence="3">Gfo/Idh/MocA family oxidoreductase</fullName>
    </submittedName>
</protein>
<dbReference type="InterPro" id="IPR051317">
    <property type="entry name" value="Gfo/Idh/MocA_oxidoreduct"/>
</dbReference>
<dbReference type="PANTHER" id="PTHR43708">
    <property type="entry name" value="CONSERVED EXPRESSED OXIDOREDUCTASE (EUROFUNG)"/>
    <property type="match status" value="1"/>
</dbReference>
<dbReference type="InterPro" id="IPR036291">
    <property type="entry name" value="NAD(P)-bd_dom_sf"/>
</dbReference>
<dbReference type="GO" id="GO:0000166">
    <property type="term" value="F:nucleotide binding"/>
    <property type="evidence" value="ECO:0007669"/>
    <property type="project" value="InterPro"/>
</dbReference>
<dbReference type="Pfam" id="PF02894">
    <property type="entry name" value="GFO_IDH_MocA_C"/>
    <property type="match status" value="1"/>
</dbReference>
<evidence type="ECO:0000259" key="1">
    <source>
        <dbReference type="Pfam" id="PF01408"/>
    </source>
</evidence>
<evidence type="ECO:0000259" key="2">
    <source>
        <dbReference type="Pfam" id="PF02894"/>
    </source>
</evidence>
<dbReference type="Pfam" id="PF01408">
    <property type="entry name" value="GFO_IDH_MocA"/>
    <property type="match status" value="1"/>
</dbReference>
<dbReference type="Proteomes" id="UP001170481">
    <property type="component" value="Unassembled WGS sequence"/>
</dbReference>
<feature type="domain" description="Gfo/Idh/MocA-like oxidoreductase N-terminal" evidence="1">
    <location>
        <begin position="11"/>
        <end position="140"/>
    </location>
</feature>
<dbReference type="SUPFAM" id="SSF51735">
    <property type="entry name" value="NAD(P)-binding Rossmann-fold domains"/>
    <property type="match status" value="1"/>
</dbReference>
<feature type="domain" description="Gfo/Idh/MocA-like oxidoreductase C-terminal" evidence="2">
    <location>
        <begin position="153"/>
        <end position="399"/>
    </location>
</feature>
<dbReference type="EMBL" id="JAUORK010000004">
    <property type="protein sequence ID" value="MDO6671412.1"/>
    <property type="molecule type" value="Genomic_DNA"/>
</dbReference>
<dbReference type="Gene3D" id="3.30.360.10">
    <property type="entry name" value="Dihydrodipicolinate Reductase, domain 2"/>
    <property type="match status" value="1"/>
</dbReference>
<comment type="caution">
    <text evidence="3">The sequence shown here is derived from an EMBL/GenBank/DDBJ whole genome shotgun (WGS) entry which is preliminary data.</text>
</comment>